<comment type="caution">
    <text evidence="5">The sequence shown here is derived from an EMBL/GenBank/DDBJ whole genome shotgun (WGS) entry which is preliminary data.</text>
</comment>
<keyword evidence="1" id="KW-0833">Ubl conjugation pathway</keyword>
<name>A0A6D2L800_9BRAS</name>
<sequence>MAFPCLGDVECEKIFKLAKDFYVTADYVKALEVIEDLSSVQGRDKGLVCHLQGTIFSKLAKKAENTDVKFTYFLSSAEVFSPYQNLAAIAAVSLFQSAKLIESVSYYRASMRKAKQNVDVEQKVKDVVKHIIENAQSKIAESKNGSDLVKGSRNREQQVKEPVRSEEDTRKSESPLVKGLKSYWAGLNVEQKRDFIKVSIEDFRSYVERLYGSEGGDALQNCFTHAGGEVKKWRFFLCRVCLKEFFRAEECKKHFEQDHGAAFRLLTAKNMAQSISKDWGRKISATDWEPVDAGAAVSLVKNQLEDVKGFAYVNGWSRDWPLAVDEARSKLLQEIRNLLVSFWDGKILSCSVRDYVMRYVFDQFGKLEVSKDVLIECHLAETPQGICFLGCSELNHILEYLKDVKCERNDGTELVCRAVESFYVGTQVKEKIDFDNEISSLLLDKRLLQGKIARFDDEGVISFLDSDAHYAKAQAHGSDILSWLTEPSSGDESFRFPRAIRAHNFDIWSAVLRAVQFTCRTLAAKYVKKSKLRISEEFLVRAEEFCKHEDERRMNTPEDQWSRYASLLCNECEKDKTTVYTDTGVLEKQAFFSLVRDLLEGASKLTFDYPYSRESLNAIRERKSLSDDLVLKSLDHLTSVVTRKVSLIGSKILLMENSRIRLLESLTRLSVFDYRSYILGPLKEFLLEKIVEMESKAKAAALEAEILFDEKKQPQSNKKRNKSNKVDVVLAEEKKPQSKKKKYKGKQRTSTSKSSPHDKTVEHEKSGNVEPEGEEDSMEPDNTLSSEMGQDEISTNTDNQEEAAKDMQNMSGEDSLPKDFEPAERAAAIRYNSTLDMTLKALCNIKALKEYLAHNQYQFAQYFEEKVSSALRNFFVAVVSKEIKEAGLCGCLLEDLLDSLEEVHSMSSDAAELLVSILEFWPCWRSPEIESVVTRLFTLEEDERMSCSRCRKTPDCPAKSSCRIVVAADAVRDVKAAFGNRKFEDILKVIRMGEKMVCDIGTGGCGKENFVHRIMTKCPPIFTIVLEWEKDETEEEISETAKALEWEIDMSKLYEGLDPNKQYRLVSMVGCGPCGEGEEEEYICLAYKKNRWVRFRREASGKEVVGNWKTVVRFCGERKIRLKILFYEAFQRGQLEILSNNKEEPAKDMQNMPGEEDSISKQLESGHEEAAVRYNSALDMTLKALLNIKLLKEDLEEQVPCALKEEGLYSFLMSNFLASQEDVHSMSSDAAEVLIAIFESWHCWKNSEGESLVTSLFTLEVYETMTCGRCRRKPNYPEQSSYGLVMEADAIRDVKCAFRDRKFEDILKVILMDDKMVCDIGTGGCGKENFVHRIVSKCPPIFTIVLEWETDETEEDIAKTTKALEREIDLSSLYEGLEPNKNYQLVSMVCCGEEEEEEDHICLAYEKDRWVSLRHDDALAEEDVGDWNSVVNFCGERKVRPEILFYEASPIEE</sequence>
<protein>
    <recommendedName>
        <fullName evidence="4">C2H2-type domain-containing protein</fullName>
    </recommendedName>
</protein>
<feature type="domain" description="C2H2-type" evidence="4">
    <location>
        <begin position="238"/>
        <end position="259"/>
    </location>
</feature>
<keyword evidence="2" id="KW-0378">Hydrolase</keyword>
<evidence type="ECO:0000313" key="5">
    <source>
        <dbReference type="EMBL" id="CAA7055745.1"/>
    </source>
</evidence>
<dbReference type="InterPro" id="IPR052398">
    <property type="entry name" value="Ubiquitin_hydrolase_53/54"/>
</dbReference>
<dbReference type="GO" id="GO:0004843">
    <property type="term" value="F:cysteine-type deubiquitinase activity"/>
    <property type="evidence" value="ECO:0007669"/>
    <property type="project" value="InterPro"/>
</dbReference>
<dbReference type="Pfam" id="PF00443">
    <property type="entry name" value="UCH"/>
    <property type="match status" value="2"/>
</dbReference>
<dbReference type="PANTHER" id="PTHR22975:SF20">
    <property type="entry name" value="UBIQUITIN CARBOXYL-TERMINAL HYDROLASE-RELATED PROTEIN-RELATED"/>
    <property type="match status" value="1"/>
</dbReference>
<evidence type="ECO:0000313" key="6">
    <source>
        <dbReference type="Proteomes" id="UP000467841"/>
    </source>
</evidence>
<dbReference type="InterPro" id="IPR006865">
    <property type="entry name" value="DUF629"/>
</dbReference>
<feature type="region of interest" description="Disordered" evidence="3">
    <location>
        <begin position="142"/>
        <end position="172"/>
    </location>
</feature>
<dbReference type="Pfam" id="PF04781">
    <property type="entry name" value="DUF627"/>
    <property type="match status" value="1"/>
</dbReference>
<reference evidence="5" key="1">
    <citation type="submission" date="2020-01" db="EMBL/GenBank/DDBJ databases">
        <authorList>
            <person name="Mishra B."/>
        </authorList>
    </citation>
    <scope>NUCLEOTIDE SEQUENCE [LARGE SCALE GENOMIC DNA]</scope>
</reference>
<evidence type="ECO:0000256" key="3">
    <source>
        <dbReference type="SAM" id="MobiDB-lite"/>
    </source>
</evidence>
<dbReference type="EMBL" id="CACVBM020001607">
    <property type="protein sequence ID" value="CAA7055745.1"/>
    <property type="molecule type" value="Genomic_DNA"/>
</dbReference>
<accession>A0A6D2L800</accession>
<feature type="region of interest" description="Disordered" evidence="3">
    <location>
        <begin position="712"/>
        <end position="818"/>
    </location>
</feature>
<dbReference type="GO" id="GO:0016579">
    <property type="term" value="P:protein deubiquitination"/>
    <property type="evidence" value="ECO:0007669"/>
    <property type="project" value="InterPro"/>
</dbReference>
<feature type="compositionally biased region" description="Polar residues" evidence="3">
    <location>
        <begin position="780"/>
        <end position="798"/>
    </location>
</feature>
<keyword evidence="6" id="KW-1185">Reference proteome</keyword>
<dbReference type="Gene3D" id="3.90.70.10">
    <property type="entry name" value="Cysteine proteinases"/>
    <property type="match status" value="2"/>
</dbReference>
<feature type="compositionally biased region" description="Basic and acidic residues" evidence="3">
    <location>
        <begin position="153"/>
        <end position="172"/>
    </location>
</feature>
<dbReference type="InterPro" id="IPR013087">
    <property type="entry name" value="Znf_C2H2_type"/>
</dbReference>
<dbReference type="InterPro" id="IPR006866">
    <property type="entry name" value="DUF627_N"/>
</dbReference>
<dbReference type="InterPro" id="IPR001394">
    <property type="entry name" value="Peptidase_C19_UCH"/>
</dbReference>
<dbReference type="OrthoDB" id="205782at2759"/>
<evidence type="ECO:0000256" key="2">
    <source>
        <dbReference type="ARBA" id="ARBA00022801"/>
    </source>
</evidence>
<evidence type="ECO:0000259" key="4">
    <source>
        <dbReference type="PROSITE" id="PS00028"/>
    </source>
</evidence>
<dbReference type="PROSITE" id="PS00028">
    <property type="entry name" value="ZINC_FINGER_C2H2_1"/>
    <property type="match status" value="1"/>
</dbReference>
<evidence type="ECO:0000256" key="1">
    <source>
        <dbReference type="ARBA" id="ARBA00022786"/>
    </source>
</evidence>
<gene>
    <name evidence="5" type="ORF">MERR_LOCUS42981</name>
</gene>
<dbReference type="Proteomes" id="UP000467841">
    <property type="component" value="Unassembled WGS sequence"/>
</dbReference>
<dbReference type="PANTHER" id="PTHR22975">
    <property type="entry name" value="UBIQUITIN SPECIFIC PROTEINASE"/>
    <property type="match status" value="1"/>
</dbReference>
<organism evidence="5 6">
    <name type="scientific">Microthlaspi erraticum</name>
    <dbReference type="NCBI Taxonomy" id="1685480"/>
    <lineage>
        <taxon>Eukaryota</taxon>
        <taxon>Viridiplantae</taxon>
        <taxon>Streptophyta</taxon>
        <taxon>Embryophyta</taxon>
        <taxon>Tracheophyta</taxon>
        <taxon>Spermatophyta</taxon>
        <taxon>Magnoliopsida</taxon>
        <taxon>eudicotyledons</taxon>
        <taxon>Gunneridae</taxon>
        <taxon>Pentapetalae</taxon>
        <taxon>rosids</taxon>
        <taxon>malvids</taxon>
        <taxon>Brassicales</taxon>
        <taxon>Brassicaceae</taxon>
        <taxon>Coluteocarpeae</taxon>
        <taxon>Microthlaspi</taxon>
    </lineage>
</organism>
<dbReference type="Pfam" id="PF04780">
    <property type="entry name" value="DUF629"/>
    <property type="match status" value="1"/>
</dbReference>
<feature type="compositionally biased region" description="Basic residues" evidence="3">
    <location>
        <begin position="737"/>
        <end position="747"/>
    </location>
</feature>
<feature type="compositionally biased region" description="Basic and acidic residues" evidence="3">
    <location>
        <begin position="755"/>
        <end position="767"/>
    </location>
</feature>
<proteinExistence type="predicted"/>